<evidence type="ECO:0000313" key="1">
    <source>
        <dbReference type="EMBL" id="CAG8759003.1"/>
    </source>
</evidence>
<proteinExistence type="predicted"/>
<dbReference type="InterPro" id="IPR013320">
    <property type="entry name" value="ConA-like_dom_sf"/>
</dbReference>
<reference evidence="1" key="1">
    <citation type="submission" date="2021-06" db="EMBL/GenBank/DDBJ databases">
        <authorList>
            <person name="Kallberg Y."/>
            <person name="Tangrot J."/>
            <person name="Rosling A."/>
        </authorList>
    </citation>
    <scope>NUCLEOTIDE SEQUENCE</scope>
    <source>
        <strain evidence="1">CL551</strain>
    </source>
</reference>
<accession>A0A9N9IZR3</accession>
<dbReference type="Gene3D" id="2.60.120.920">
    <property type="match status" value="1"/>
</dbReference>
<organism evidence="1 2">
    <name type="scientific">Acaulospora morrowiae</name>
    <dbReference type="NCBI Taxonomy" id="94023"/>
    <lineage>
        <taxon>Eukaryota</taxon>
        <taxon>Fungi</taxon>
        <taxon>Fungi incertae sedis</taxon>
        <taxon>Mucoromycota</taxon>
        <taxon>Glomeromycotina</taxon>
        <taxon>Glomeromycetes</taxon>
        <taxon>Diversisporales</taxon>
        <taxon>Acaulosporaceae</taxon>
        <taxon>Acaulospora</taxon>
    </lineage>
</organism>
<feature type="non-terminal residue" evidence="1">
    <location>
        <position position="1"/>
    </location>
</feature>
<evidence type="ECO:0000313" key="2">
    <source>
        <dbReference type="Proteomes" id="UP000789342"/>
    </source>
</evidence>
<name>A0A9N9IZR3_9GLOM</name>
<dbReference type="OrthoDB" id="2337249at2759"/>
<dbReference type="Proteomes" id="UP000789342">
    <property type="component" value="Unassembled WGS sequence"/>
</dbReference>
<dbReference type="AlphaFoldDB" id="A0A9N9IZR3"/>
<dbReference type="InterPro" id="IPR043136">
    <property type="entry name" value="B30.2/SPRY_sf"/>
</dbReference>
<protein>
    <submittedName>
        <fullName evidence="1">1604_t:CDS:1</fullName>
    </submittedName>
</protein>
<gene>
    <name evidence="1" type="ORF">AMORRO_LOCUS15789</name>
</gene>
<dbReference type="EMBL" id="CAJVPV010039746">
    <property type="protein sequence ID" value="CAG8759003.1"/>
    <property type="molecule type" value="Genomic_DNA"/>
</dbReference>
<dbReference type="SUPFAM" id="SSF49899">
    <property type="entry name" value="Concanavalin A-like lectins/glucanases"/>
    <property type="match status" value="1"/>
</dbReference>
<keyword evidence="2" id="KW-1185">Reference proteome</keyword>
<sequence length="106" mass="11754">CGCAWVGICDEGLDFSNFAGYQPHGWVLGSGGYYNHNSQGIKDIPTFIQDNVKITVHLNMNSKTVAFSVNGERYLPLPPWTNLPSNLYFVASLVYPGKFRILAPED</sequence>
<comment type="caution">
    <text evidence="1">The sequence shown here is derived from an EMBL/GenBank/DDBJ whole genome shotgun (WGS) entry which is preliminary data.</text>
</comment>